<feature type="region of interest" description="Disordered" evidence="1">
    <location>
        <begin position="1"/>
        <end position="39"/>
    </location>
</feature>
<dbReference type="Pfam" id="PF07044">
    <property type="entry name" value="DUF1329"/>
    <property type="match status" value="1"/>
</dbReference>
<dbReference type="Proteomes" id="UP000319859">
    <property type="component" value="Unassembled WGS sequence"/>
</dbReference>
<proteinExistence type="predicted"/>
<dbReference type="Gene3D" id="2.50.20.10">
    <property type="entry name" value="Lipoprotein localisation LolA/LolB/LppX"/>
    <property type="match status" value="1"/>
</dbReference>
<dbReference type="OrthoDB" id="6757166at2"/>
<comment type="caution">
    <text evidence="2">The sequence shown here is derived from an EMBL/GenBank/DDBJ whole genome shotgun (WGS) entry which is preliminary data.</text>
</comment>
<dbReference type="EMBL" id="VITN01000014">
    <property type="protein sequence ID" value="TWB15492.1"/>
    <property type="molecule type" value="Genomic_DNA"/>
</dbReference>
<evidence type="ECO:0000313" key="3">
    <source>
        <dbReference type="Proteomes" id="UP000319859"/>
    </source>
</evidence>
<protein>
    <submittedName>
        <fullName evidence="2">Uncharacterized protein DUF1329</fullName>
    </submittedName>
</protein>
<name>A0A560F1I7_9PROT</name>
<reference evidence="2 3" key="1">
    <citation type="submission" date="2019-06" db="EMBL/GenBank/DDBJ databases">
        <title>Genomic Encyclopedia of Type Strains, Phase IV (KMG-V): Genome sequencing to study the core and pangenomes of soil and plant-associated prokaryotes.</title>
        <authorList>
            <person name="Whitman W."/>
        </authorList>
    </citation>
    <scope>NUCLEOTIDE SEQUENCE [LARGE SCALE GENOMIC DNA]</scope>
    <source>
        <strain evidence="2 3">BR 11880</strain>
    </source>
</reference>
<organism evidence="2 3">
    <name type="scientific">Nitrospirillum amazonense</name>
    <dbReference type="NCBI Taxonomy" id="28077"/>
    <lineage>
        <taxon>Bacteria</taxon>
        <taxon>Pseudomonadati</taxon>
        <taxon>Pseudomonadota</taxon>
        <taxon>Alphaproteobacteria</taxon>
        <taxon>Rhodospirillales</taxon>
        <taxon>Azospirillaceae</taxon>
        <taxon>Nitrospirillum</taxon>
    </lineage>
</organism>
<dbReference type="InterPro" id="IPR010752">
    <property type="entry name" value="DUF1329"/>
</dbReference>
<evidence type="ECO:0000313" key="2">
    <source>
        <dbReference type="EMBL" id="TWB15492.1"/>
    </source>
</evidence>
<gene>
    <name evidence="2" type="ORF">FBZ89_11485</name>
</gene>
<sequence>MIPGTHRRRRPKRGKSGPAGAQPPTQPGAVREPMRSTAVPSSISLGPISLAAVLLATLALACQPTTTRAQVTEQEAAQLKSRLTPVGAERAGNADGSIPAWTGGLSAPGPVATGPRPDPFAAEKPLFSITAKNFRDYADRLPEGAKRLFERDADYRMDIYPSHRTAAAPEWVYDNIRLNATRARPAPEGIAYGVEGAVGGIPFPIPKDGFQAMWNHLLAFWGPAREVTVSTYVVPADGVVEKASGYREIADFPYYYRDATPDSYGGYYFKTLHLAVAPASRVGEGYLNWQPINIRRHDFAAWRLLPGEHRVRKAPAISYDVPDTDAAGYMSEDEYYIFFGGLDHYDFKLVGKAEMFVPYNNNRLYAKPVTEMLGRTHPNPDALRYELHRVWVVDGTLAAGAHDVVPHRRLYLDEDTWMAVYGDSWDEQGTLWKFGQATMYLMPDVPAVVIGSQFIHDFELGGYAYTFAFNGEATPYMVTPPHPATLFSPDSLSARSVR</sequence>
<evidence type="ECO:0000256" key="1">
    <source>
        <dbReference type="SAM" id="MobiDB-lite"/>
    </source>
</evidence>
<feature type="compositionally biased region" description="Basic residues" evidence="1">
    <location>
        <begin position="1"/>
        <end position="15"/>
    </location>
</feature>
<accession>A0A560F1I7</accession>
<dbReference type="AlphaFoldDB" id="A0A560F1I7"/>
<feature type="compositionally biased region" description="Low complexity" evidence="1">
    <location>
        <begin position="16"/>
        <end position="29"/>
    </location>
</feature>